<feature type="domain" description="Reverse transcriptase" evidence="12">
    <location>
        <begin position="323"/>
        <end position="502"/>
    </location>
</feature>
<dbReference type="Gene3D" id="3.10.20.370">
    <property type="match status" value="1"/>
</dbReference>
<dbReference type="PANTHER" id="PTHR37984">
    <property type="entry name" value="PROTEIN CBG26694"/>
    <property type="match status" value="1"/>
</dbReference>
<dbReference type="InterPro" id="IPR050951">
    <property type="entry name" value="Retrovirus_Pol_polyprotein"/>
</dbReference>
<dbReference type="InterPro" id="IPR012337">
    <property type="entry name" value="RNaseH-like_sf"/>
</dbReference>
<dbReference type="FunFam" id="3.30.420.10:FF:000032">
    <property type="entry name" value="Retrovirus-related Pol polyprotein from transposon 297-like Protein"/>
    <property type="match status" value="1"/>
</dbReference>
<keyword evidence="9" id="KW-0229">DNA integration</keyword>
<dbReference type="Gene3D" id="2.40.70.10">
    <property type="entry name" value="Acid Proteases"/>
    <property type="match status" value="1"/>
</dbReference>
<dbReference type="InterPro" id="IPR041588">
    <property type="entry name" value="Integrase_H2C2"/>
</dbReference>
<evidence type="ECO:0000256" key="8">
    <source>
        <dbReference type="ARBA" id="ARBA00022884"/>
    </source>
</evidence>
<keyword evidence="5" id="KW-0255">Endonuclease</keyword>
<dbReference type="CDD" id="cd09274">
    <property type="entry name" value="RNase_HI_RT_Ty3"/>
    <property type="match status" value="1"/>
</dbReference>
<accession>A0AAN9AYD4</accession>
<dbReference type="Gene3D" id="3.30.70.270">
    <property type="match status" value="2"/>
</dbReference>
<dbReference type="GO" id="GO:0003964">
    <property type="term" value="F:RNA-directed DNA polymerase activity"/>
    <property type="evidence" value="ECO:0007669"/>
    <property type="project" value="UniProtKB-KW"/>
</dbReference>
<evidence type="ECO:0000256" key="6">
    <source>
        <dbReference type="ARBA" id="ARBA00022801"/>
    </source>
</evidence>
<feature type="compositionally biased region" description="Pro residues" evidence="11">
    <location>
        <begin position="1248"/>
        <end position="1259"/>
    </location>
</feature>
<dbReference type="GO" id="GO:0004190">
    <property type="term" value="F:aspartic-type endopeptidase activity"/>
    <property type="evidence" value="ECO:0007669"/>
    <property type="project" value="InterPro"/>
</dbReference>
<evidence type="ECO:0000256" key="2">
    <source>
        <dbReference type="ARBA" id="ARBA00022679"/>
    </source>
</evidence>
<dbReference type="EMBL" id="JBAMIC010000018">
    <property type="protein sequence ID" value="KAK7094585.1"/>
    <property type="molecule type" value="Genomic_DNA"/>
</dbReference>
<evidence type="ECO:0000256" key="1">
    <source>
        <dbReference type="ARBA" id="ARBA00022670"/>
    </source>
</evidence>
<dbReference type="InterPro" id="IPR021109">
    <property type="entry name" value="Peptidase_aspartic_dom_sf"/>
</dbReference>
<evidence type="ECO:0000256" key="5">
    <source>
        <dbReference type="ARBA" id="ARBA00022759"/>
    </source>
</evidence>
<dbReference type="InterPro" id="IPR001584">
    <property type="entry name" value="Integrase_cat-core"/>
</dbReference>
<dbReference type="FunFam" id="3.10.20.370:FF:000001">
    <property type="entry name" value="Retrovirus-related Pol polyprotein from transposon 17.6-like protein"/>
    <property type="match status" value="1"/>
</dbReference>
<keyword evidence="10" id="KW-0695">RNA-directed DNA polymerase</keyword>
<dbReference type="CDD" id="cd00303">
    <property type="entry name" value="retropepsin_like"/>
    <property type="match status" value="1"/>
</dbReference>
<reference evidence="14 15" key="1">
    <citation type="submission" date="2024-02" db="EMBL/GenBank/DDBJ databases">
        <title>Chromosome-scale genome assembly of the rough periwinkle Littorina saxatilis.</title>
        <authorList>
            <person name="De Jode A."/>
            <person name="Faria R."/>
            <person name="Formenti G."/>
            <person name="Sims Y."/>
            <person name="Smith T.P."/>
            <person name="Tracey A."/>
            <person name="Wood J.M.D."/>
            <person name="Zagrodzka Z.B."/>
            <person name="Johannesson K."/>
            <person name="Butlin R.K."/>
            <person name="Leder E.H."/>
        </authorList>
    </citation>
    <scope>NUCLEOTIDE SEQUENCE [LARGE SCALE GENOMIC DNA]</scope>
    <source>
        <strain evidence="14">Snail1</strain>
        <tissue evidence="14">Muscle</tissue>
    </source>
</reference>
<evidence type="ECO:0008006" key="16">
    <source>
        <dbReference type="Google" id="ProtNLM"/>
    </source>
</evidence>
<dbReference type="Pfam" id="PF00078">
    <property type="entry name" value="RVT_1"/>
    <property type="match status" value="1"/>
</dbReference>
<dbReference type="InterPro" id="IPR036397">
    <property type="entry name" value="RNaseH_sf"/>
</dbReference>
<organism evidence="14 15">
    <name type="scientific">Littorina saxatilis</name>
    <dbReference type="NCBI Taxonomy" id="31220"/>
    <lineage>
        <taxon>Eukaryota</taxon>
        <taxon>Metazoa</taxon>
        <taxon>Spiralia</taxon>
        <taxon>Lophotrochozoa</taxon>
        <taxon>Mollusca</taxon>
        <taxon>Gastropoda</taxon>
        <taxon>Caenogastropoda</taxon>
        <taxon>Littorinimorpha</taxon>
        <taxon>Littorinoidea</taxon>
        <taxon>Littorinidae</taxon>
        <taxon>Littorina</taxon>
    </lineage>
</organism>
<keyword evidence="3" id="KW-0548">Nucleotidyltransferase</keyword>
<keyword evidence="2" id="KW-0808">Transferase</keyword>
<evidence type="ECO:0000256" key="10">
    <source>
        <dbReference type="ARBA" id="ARBA00022918"/>
    </source>
</evidence>
<dbReference type="SUPFAM" id="SSF56672">
    <property type="entry name" value="DNA/RNA polymerases"/>
    <property type="match status" value="1"/>
</dbReference>
<feature type="region of interest" description="Disordered" evidence="11">
    <location>
        <begin position="1202"/>
        <end position="1296"/>
    </location>
</feature>
<dbReference type="PROSITE" id="PS50878">
    <property type="entry name" value="RT_POL"/>
    <property type="match status" value="1"/>
</dbReference>
<dbReference type="Pfam" id="PF17921">
    <property type="entry name" value="Integrase_H2C2"/>
    <property type="match status" value="1"/>
</dbReference>
<keyword evidence="15" id="KW-1185">Reference proteome</keyword>
<dbReference type="GO" id="GO:0003723">
    <property type="term" value="F:RNA binding"/>
    <property type="evidence" value="ECO:0007669"/>
    <property type="project" value="UniProtKB-KW"/>
</dbReference>
<keyword evidence="4" id="KW-0540">Nuclease</keyword>
<evidence type="ECO:0000256" key="11">
    <source>
        <dbReference type="SAM" id="MobiDB-lite"/>
    </source>
</evidence>
<keyword evidence="1" id="KW-0645">Protease</keyword>
<comment type="caution">
    <text evidence="14">The sequence shown here is derived from an EMBL/GenBank/DDBJ whole genome shotgun (WGS) entry which is preliminary data.</text>
</comment>
<dbReference type="Gene3D" id="3.30.420.10">
    <property type="entry name" value="Ribonuclease H-like superfamily/Ribonuclease H"/>
    <property type="match status" value="1"/>
</dbReference>
<evidence type="ECO:0000313" key="15">
    <source>
        <dbReference type="Proteomes" id="UP001374579"/>
    </source>
</evidence>
<dbReference type="Gene3D" id="3.10.10.10">
    <property type="entry name" value="HIV Type 1 Reverse Transcriptase, subunit A, domain 1"/>
    <property type="match status" value="1"/>
</dbReference>
<dbReference type="GO" id="GO:0006508">
    <property type="term" value="P:proteolysis"/>
    <property type="evidence" value="ECO:0007669"/>
    <property type="project" value="UniProtKB-KW"/>
</dbReference>
<keyword evidence="6" id="KW-0378">Hydrolase</keyword>
<name>A0AAN9AYD4_9CAEN</name>
<feature type="domain" description="Integrase catalytic" evidence="13">
    <location>
        <begin position="917"/>
        <end position="1075"/>
    </location>
</feature>
<protein>
    <recommendedName>
        <fullName evidence="16">Reverse transcriptase</fullName>
    </recommendedName>
</protein>
<dbReference type="InterPro" id="IPR041577">
    <property type="entry name" value="RT_RNaseH_2"/>
</dbReference>
<dbReference type="CDD" id="cd01647">
    <property type="entry name" value="RT_LTR"/>
    <property type="match status" value="1"/>
</dbReference>
<evidence type="ECO:0000259" key="12">
    <source>
        <dbReference type="PROSITE" id="PS50878"/>
    </source>
</evidence>
<evidence type="ECO:0000256" key="3">
    <source>
        <dbReference type="ARBA" id="ARBA00022695"/>
    </source>
</evidence>
<dbReference type="FunFam" id="3.10.10.10:FF:000007">
    <property type="entry name" value="Retrovirus-related Pol polyprotein from transposon 17.6-like Protein"/>
    <property type="match status" value="1"/>
</dbReference>
<dbReference type="GO" id="GO:0015074">
    <property type="term" value="P:DNA integration"/>
    <property type="evidence" value="ECO:0007669"/>
    <property type="project" value="UniProtKB-KW"/>
</dbReference>
<dbReference type="InterPro" id="IPR043502">
    <property type="entry name" value="DNA/RNA_pol_sf"/>
</dbReference>
<dbReference type="PROSITE" id="PS00141">
    <property type="entry name" value="ASP_PROTEASE"/>
    <property type="match status" value="1"/>
</dbReference>
<dbReference type="FunFam" id="3.30.70.270:FF:000020">
    <property type="entry name" value="Transposon Tf2-6 polyprotein-like Protein"/>
    <property type="match status" value="1"/>
</dbReference>
<dbReference type="InterPro" id="IPR001969">
    <property type="entry name" value="Aspartic_peptidase_AS"/>
</dbReference>
<dbReference type="GO" id="GO:0004519">
    <property type="term" value="F:endonuclease activity"/>
    <property type="evidence" value="ECO:0007669"/>
    <property type="project" value="UniProtKB-KW"/>
</dbReference>
<evidence type="ECO:0000259" key="13">
    <source>
        <dbReference type="PROSITE" id="PS50994"/>
    </source>
</evidence>
<evidence type="ECO:0000313" key="14">
    <source>
        <dbReference type="EMBL" id="KAK7094585.1"/>
    </source>
</evidence>
<evidence type="ECO:0000256" key="7">
    <source>
        <dbReference type="ARBA" id="ARBA00022842"/>
    </source>
</evidence>
<keyword evidence="7" id="KW-0460">Magnesium</keyword>
<dbReference type="PROSITE" id="PS50994">
    <property type="entry name" value="INTEGRASE"/>
    <property type="match status" value="1"/>
</dbReference>
<dbReference type="SUPFAM" id="SSF53098">
    <property type="entry name" value="Ribonuclease H-like"/>
    <property type="match status" value="1"/>
</dbReference>
<dbReference type="FunFam" id="1.10.340.70:FF:000001">
    <property type="entry name" value="Retrovirus-related Pol polyprotein from transposon gypsy-like Protein"/>
    <property type="match status" value="1"/>
</dbReference>
<keyword evidence="8" id="KW-0694">RNA-binding</keyword>
<dbReference type="Proteomes" id="UP001374579">
    <property type="component" value="Unassembled WGS sequence"/>
</dbReference>
<gene>
    <name evidence="14" type="ORF">V1264_006119</name>
</gene>
<sequence length="1296" mass="144967">MEVEGRTVEALIDTGSEVSTVTEAWYRRHLQGRPLQQLHWLRLKAANGLDIPYVGLLDGKVKVFGRDCSAAFLVVKDSACPSTAARQEEIPVLLGMNVLQQVVPALDPTDGLSSLLQTTVREIKAQTKTLTGLARVAGKQIVPALSLTTIRVSGVGKRTLVAEPCHHPLPSGLLLVPTLLGEGSTYVRIANLTGEQVVLTNKTPIASLHAVDTVQTDSDIHLHVSSQEVVVDHNPPSPSTSHINPKLQEMLQPLQGTAQQNRKVLELLSRFPEAVAMDDMDMGYTAAQLHRLPMTDHSPQSQAYRPIPPRDFQEVRQHINELLAKGVVVHSHSPYAAPVVVVRKKNGQIRLCVDYRRLNSKTTKDSYPLPRIQESFDSLVGGKFFSTLDLASGYHQIAMAPEDQHKTAFTTPFGLYEFTRMPFGLTGAPATFQRLMNGVMSDFLFEFLLVYLDDLLIYSKTFEGHLQHLEKVLSKLSQTGLKLNLEKCQLLRKEVTYLGHTISAQGVSCQEEKTEAVRKWPQPKNTKELRSFLGFAGYYRRFVKNYARVAGPLHQLANSNSTGKSKRPSPISHLWKDEHSTAFRQLKDALTCADTLAFADFSKPFVLETDASHEGLGAILSQKQTDGTARVIAYASRRLRPTEMNEANYSSFKLEMLALKWAVTEKFRGYLLGSTFEVFTDNNPLAHFQTSNLGALEQRWAAQLGMFNFTVRYKPGRENRADALSRMPHHLPPPKSTPVPAEVATLQEVWCERQETDTATILPPPTPFADNSTSNVTPLFPQFPPLDLTTLQKDDPVIGAVLVAWPAKSRCREKSVVTLTKQHGRLSIKDGVLYRTVQDQLAGELTQVVLPSTLRPDVLRHLHDNMGHQAVERTLTLMRARVYWPGMTADVEHYIKSCQRCLLNRRPKPAPRTGHLLASRPLQILAIDFTKLEMATDGRDNVLIMTDVFTKFTVAATTRDQTAATVVQTLVKEWFQRYGVPERIHSDQGRDFESALVGELCELYDIRKSRTTPYHPQGNGQCERFNRTLHDLLRTLSAERKSRWPQHLQEVVQAYNCTPHASTGFSPYFLLFGQEPRLPVDNLLGTTAQTAEGPTDWVRQHRERLQAAHRRADFNLTEAAASRESRLPAVKVAPLAVGDFCYLKNRKLGRSKIQDYWKPDLHVVTGQPFAPSPVFTVRPYLGGPEKTVNRADLLPANILAAPPAEEEEEEPAPPPPEEPVIRLRYDTDSDSESDSDMWVLVPAVRAPRPQPVPDRPTPPPRRHRPDPPVPQNLQAPVTPCRRSTRSTAGKHPNRLN</sequence>
<dbReference type="InterPro" id="IPR000477">
    <property type="entry name" value="RT_dom"/>
</dbReference>
<evidence type="ECO:0000256" key="4">
    <source>
        <dbReference type="ARBA" id="ARBA00022722"/>
    </source>
</evidence>
<dbReference type="Pfam" id="PF17919">
    <property type="entry name" value="RT_RNaseH_2"/>
    <property type="match status" value="1"/>
</dbReference>
<dbReference type="SUPFAM" id="SSF50630">
    <property type="entry name" value="Acid proteases"/>
    <property type="match status" value="1"/>
</dbReference>
<dbReference type="InterPro" id="IPR043128">
    <property type="entry name" value="Rev_trsase/Diguanyl_cyclase"/>
</dbReference>
<dbReference type="Gene3D" id="1.10.340.70">
    <property type="match status" value="1"/>
</dbReference>
<proteinExistence type="predicted"/>
<evidence type="ECO:0000256" key="9">
    <source>
        <dbReference type="ARBA" id="ARBA00022908"/>
    </source>
</evidence>
<dbReference type="Pfam" id="PF00665">
    <property type="entry name" value="rve"/>
    <property type="match status" value="1"/>
</dbReference>
<dbReference type="PANTHER" id="PTHR37984:SF15">
    <property type="entry name" value="INTEGRASE CATALYTIC DOMAIN-CONTAINING PROTEIN"/>
    <property type="match status" value="1"/>
</dbReference>